<evidence type="ECO:0000259" key="1">
    <source>
        <dbReference type="Pfam" id="PF13847"/>
    </source>
</evidence>
<reference evidence="2 3" key="1">
    <citation type="journal article" date="2014" name="ISME J.">
        <title>Ecophysiology of Thioploca ingrica as revealed by the complete genome sequence supplemented with proteomic evidence.</title>
        <authorList>
            <person name="Kojima H."/>
            <person name="Ogura Y."/>
            <person name="Yamamoto N."/>
            <person name="Togashi T."/>
            <person name="Mori H."/>
            <person name="Watanabe T."/>
            <person name="Nemoto F."/>
            <person name="Kurokawa K."/>
            <person name="Hayashi T."/>
            <person name="Fukui M."/>
        </authorList>
    </citation>
    <scope>NUCLEOTIDE SEQUENCE [LARGE SCALE GENOMIC DNA]</scope>
</reference>
<evidence type="ECO:0000313" key="3">
    <source>
        <dbReference type="Proteomes" id="UP000031623"/>
    </source>
</evidence>
<dbReference type="HOGENOM" id="CLU_2072075_0_0_6"/>
<dbReference type="SUPFAM" id="SSF53335">
    <property type="entry name" value="S-adenosyl-L-methionine-dependent methyltransferases"/>
    <property type="match status" value="1"/>
</dbReference>
<sequence length="118" mass="12923">MTNLTYDEIPYVSLVYADTHPNKLAILATLFGLTPPAVKTSRILELGCGDGTNLIAIAQTLPQAQCWGIDAAFKQIQAGQNQAKQLRLSNVKLKPLNLSEVDESLGIFDYIIVSFWEG</sequence>
<feature type="domain" description="Methyltransferase" evidence="1">
    <location>
        <begin position="39"/>
        <end position="112"/>
    </location>
</feature>
<dbReference type="Pfam" id="PF13847">
    <property type="entry name" value="Methyltransf_31"/>
    <property type="match status" value="1"/>
</dbReference>
<evidence type="ECO:0000313" key="2">
    <source>
        <dbReference type="EMBL" id="BAP57284.1"/>
    </source>
</evidence>
<dbReference type="EMBL" id="AP014633">
    <property type="protein sequence ID" value="BAP57284.1"/>
    <property type="molecule type" value="Genomic_DNA"/>
</dbReference>
<accession>A0A090AIR2</accession>
<organism evidence="2 3">
    <name type="scientific">Thioploca ingrica</name>
    <dbReference type="NCBI Taxonomy" id="40754"/>
    <lineage>
        <taxon>Bacteria</taxon>
        <taxon>Pseudomonadati</taxon>
        <taxon>Pseudomonadota</taxon>
        <taxon>Gammaproteobacteria</taxon>
        <taxon>Thiotrichales</taxon>
        <taxon>Thiotrichaceae</taxon>
        <taxon>Thioploca</taxon>
    </lineage>
</organism>
<dbReference type="CDD" id="cd02440">
    <property type="entry name" value="AdoMet_MTases"/>
    <property type="match status" value="1"/>
</dbReference>
<dbReference type="KEGG" id="tig:THII_2987"/>
<gene>
    <name evidence="2" type="ORF">THII_2987</name>
</gene>
<dbReference type="STRING" id="40754.THII_2987"/>
<dbReference type="InterPro" id="IPR025714">
    <property type="entry name" value="Methyltranfer_dom"/>
</dbReference>
<dbReference type="AlphaFoldDB" id="A0A090AIR2"/>
<proteinExistence type="predicted"/>
<dbReference type="Proteomes" id="UP000031623">
    <property type="component" value="Chromosome"/>
</dbReference>
<keyword evidence="3" id="KW-1185">Reference proteome</keyword>
<dbReference type="OrthoDB" id="323463at2"/>
<protein>
    <recommendedName>
        <fullName evidence="1">Methyltransferase domain-containing protein</fullName>
    </recommendedName>
</protein>
<dbReference type="InterPro" id="IPR029063">
    <property type="entry name" value="SAM-dependent_MTases_sf"/>
</dbReference>
<name>A0A090AIR2_9GAMM</name>
<dbReference type="Gene3D" id="3.40.50.150">
    <property type="entry name" value="Vaccinia Virus protein VP39"/>
    <property type="match status" value="1"/>
</dbReference>